<evidence type="ECO:0000313" key="3">
    <source>
        <dbReference type="EMBL" id="MFC0524292.1"/>
    </source>
</evidence>
<comment type="caution">
    <text evidence="3">The sequence shown here is derived from an EMBL/GenBank/DDBJ whole genome shotgun (WGS) entry which is preliminary data.</text>
</comment>
<dbReference type="InterPro" id="IPR050266">
    <property type="entry name" value="AB_hydrolase_sf"/>
</dbReference>
<dbReference type="Gene3D" id="3.40.50.1820">
    <property type="entry name" value="alpha/beta hydrolase"/>
    <property type="match status" value="1"/>
</dbReference>
<proteinExistence type="predicted"/>
<feature type="domain" description="AB hydrolase-1" evidence="2">
    <location>
        <begin position="14"/>
        <end position="143"/>
    </location>
</feature>
<dbReference type="InterPro" id="IPR000073">
    <property type="entry name" value="AB_hydrolase_1"/>
</dbReference>
<dbReference type="PRINTS" id="PR00111">
    <property type="entry name" value="ABHYDROLASE"/>
</dbReference>
<sequence>MDSLFCKQLGKGIPIVFIHPPGMGHKVFLYQENLSASFHVLFPDLSGQGKSPRKEREVTIAHFAMDIVELLDENGLDKAVICGYSAGGLVAQHFAITYPERLLGLILIGGFPKVDSFMLDKEFLIGMKLVQHDLEHLAYVIARSHTDHITFQHALQAYMLLADREVWYTFYERGHEYDCSDKLSSIEAPLLLLYGSRETWMQKHIPYYHVCPDATLHEIPRAFHQLPSRQSVHFNRAVEQFIEKHISPTIH</sequence>
<dbReference type="PANTHER" id="PTHR43798">
    <property type="entry name" value="MONOACYLGLYCEROL LIPASE"/>
    <property type="match status" value="1"/>
</dbReference>
<gene>
    <name evidence="3" type="ORF">ACFFGV_12015</name>
</gene>
<dbReference type="RefSeq" id="WP_377348119.1">
    <property type="nucleotide sequence ID" value="NZ_JBHLTP010000010.1"/>
</dbReference>
<keyword evidence="1 3" id="KW-0378">Hydrolase</keyword>
<dbReference type="SUPFAM" id="SSF53474">
    <property type="entry name" value="alpha/beta-Hydrolases"/>
    <property type="match status" value="1"/>
</dbReference>
<evidence type="ECO:0000256" key="1">
    <source>
        <dbReference type="ARBA" id="ARBA00022801"/>
    </source>
</evidence>
<dbReference type="GO" id="GO:0016787">
    <property type="term" value="F:hydrolase activity"/>
    <property type="evidence" value="ECO:0007669"/>
    <property type="project" value="UniProtKB-KW"/>
</dbReference>
<dbReference type="InterPro" id="IPR029058">
    <property type="entry name" value="AB_hydrolase_fold"/>
</dbReference>
<reference evidence="3 4" key="1">
    <citation type="submission" date="2024-09" db="EMBL/GenBank/DDBJ databases">
        <authorList>
            <person name="Sun Q."/>
            <person name="Mori K."/>
        </authorList>
    </citation>
    <scope>NUCLEOTIDE SEQUENCE [LARGE SCALE GENOMIC DNA]</scope>
    <source>
        <strain evidence="3 4">NCAIM B.02529</strain>
    </source>
</reference>
<dbReference type="Pfam" id="PF00561">
    <property type="entry name" value="Abhydrolase_1"/>
    <property type="match status" value="1"/>
</dbReference>
<evidence type="ECO:0000259" key="2">
    <source>
        <dbReference type="Pfam" id="PF00561"/>
    </source>
</evidence>
<keyword evidence="4" id="KW-1185">Reference proteome</keyword>
<name>A0ABV6LPF0_9BACI</name>
<protein>
    <submittedName>
        <fullName evidence="3">Alpha/beta fold hydrolase</fullName>
    </submittedName>
</protein>
<dbReference type="PANTHER" id="PTHR43798:SF31">
    <property type="entry name" value="AB HYDROLASE SUPERFAMILY PROTEIN YCLE"/>
    <property type="match status" value="1"/>
</dbReference>
<dbReference type="Proteomes" id="UP001589836">
    <property type="component" value="Unassembled WGS sequence"/>
</dbReference>
<evidence type="ECO:0000313" key="4">
    <source>
        <dbReference type="Proteomes" id="UP001589836"/>
    </source>
</evidence>
<accession>A0ABV6LPF0</accession>
<dbReference type="EMBL" id="JBHLTP010000010">
    <property type="protein sequence ID" value="MFC0524292.1"/>
    <property type="molecule type" value="Genomic_DNA"/>
</dbReference>
<organism evidence="3 4">
    <name type="scientific">Pontibacillus salicampi</name>
    <dbReference type="NCBI Taxonomy" id="1449801"/>
    <lineage>
        <taxon>Bacteria</taxon>
        <taxon>Bacillati</taxon>
        <taxon>Bacillota</taxon>
        <taxon>Bacilli</taxon>
        <taxon>Bacillales</taxon>
        <taxon>Bacillaceae</taxon>
        <taxon>Pontibacillus</taxon>
    </lineage>
</organism>